<keyword evidence="2" id="KW-1185">Reference proteome</keyword>
<organism evidence="1 2">
    <name type="scientific">Auriscalpium vulgare</name>
    <dbReference type="NCBI Taxonomy" id="40419"/>
    <lineage>
        <taxon>Eukaryota</taxon>
        <taxon>Fungi</taxon>
        <taxon>Dikarya</taxon>
        <taxon>Basidiomycota</taxon>
        <taxon>Agaricomycotina</taxon>
        <taxon>Agaricomycetes</taxon>
        <taxon>Russulales</taxon>
        <taxon>Auriscalpiaceae</taxon>
        <taxon>Auriscalpium</taxon>
    </lineage>
</organism>
<protein>
    <submittedName>
        <fullName evidence="1">Uncharacterized protein</fullName>
    </submittedName>
</protein>
<comment type="caution">
    <text evidence="1">The sequence shown here is derived from an EMBL/GenBank/DDBJ whole genome shotgun (WGS) entry which is preliminary data.</text>
</comment>
<dbReference type="EMBL" id="MU275862">
    <property type="protein sequence ID" value="KAI0050432.1"/>
    <property type="molecule type" value="Genomic_DNA"/>
</dbReference>
<evidence type="ECO:0000313" key="2">
    <source>
        <dbReference type="Proteomes" id="UP000814033"/>
    </source>
</evidence>
<name>A0ACB8S2Q6_9AGAM</name>
<reference evidence="1" key="2">
    <citation type="journal article" date="2022" name="New Phytol.">
        <title>Evolutionary transition to the ectomycorrhizal habit in the genomes of a hyperdiverse lineage of mushroom-forming fungi.</title>
        <authorList>
            <person name="Looney B."/>
            <person name="Miyauchi S."/>
            <person name="Morin E."/>
            <person name="Drula E."/>
            <person name="Courty P.E."/>
            <person name="Kohler A."/>
            <person name="Kuo A."/>
            <person name="LaButti K."/>
            <person name="Pangilinan J."/>
            <person name="Lipzen A."/>
            <person name="Riley R."/>
            <person name="Andreopoulos W."/>
            <person name="He G."/>
            <person name="Johnson J."/>
            <person name="Nolan M."/>
            <person name="Tritt A."/>
            <person name="Barry K.W."/>
            <person name="Grigoriev I.V."/>
            <person name="Nagy L.G."/>
            <person name="Hibbett D."/>
            <person name="Henrissat B."/>
            <person name="Matheny P.B."/>
            <person name="Labbe J."/>
            <person name="Martin F.M."/>
        </authorList>
    </citation>
    <scope>NUCLEOTIDE SEQUENCE</scope>
    <source>
        <strain evidence="1">FP105234-sp</strain>
    </source>
</reference>
<evidence type="ECO:0000313" key="1">
    <source>
        <dbReference type="EMBL" id="KAI0050432.1"/>
    </source>
</evidence>
<proteinExistence type="predicted"/>
<accession>A0ACB8S2Q6</accession>
<reference evidence="1" key="1">
    <citation type="submission" date="2021-02" db="EMBL/GenBank/DDBJ databases">
        <authorList>
            <consortium name="DOE Joint Genome Institute"/>
            <person name="Ahrendt S."/>
            <person name="Looney B.P."/>
            <person name="Miyauchi S."/>
            <person name="Morin E."/>
            <person name="Drula E."/>
            <person name="Courty P.E."/>
            <person name="Chicoki N."/>
            <person name="Fauchery L."/>
            <person name="Kohler A."/>
            <person name="Kuo A."/>
            <person name="Labutti K."/>
            <person name="Pangilinan J."/>
            <person name="Lipzen A."/>
            <person name="Riley R."/>
            <person name="Andreopoulos W."/>
            <person name="He G."/>
            <person name="Johnson J."/>
            <person name="Barry K.W."/>
            <person name="Grigoriev I.V."/>
            <person name="Nagy L."/>
            <person name="Hibbett D."/>
            <person name="Henrissat B."/>
            <person name="Matheny P.B."/>
            <person name="Labbe J."/>
            <person name="Martin F."/>
        </authorList>
    </citation>
    <scope>NUCLEOTIDE SEQUENCE</scope>
    <source>
        <strain evidence="1">FP105234-sp</strain>
    </source>
</reference>
<gene>
    <name evidence="1" type="ORF">FA95DRAFT_1570642</name>
</gene>
<sequence>MLKPTCRLPPELLAMVFSFCEKNEPWERPSGSSHWIKVAQVCHHWRQVALDCASLWANISLMVGVRWMREMLRRSKHAAISYDSLSSVSLRPRKKALLVKNMYRTRSMSLPVNDHGEIVDILSLPMPRLEYLYLEDGCHDPSPPMALNAPNLRHLHLQEYNQVAWTSSGLHHLVSLRIIFCLPVPSLDDVLDALQEMPLLECIELSHNCPPQTSTSHSPVELRKLMDCFLHGEWFDIVHLFDHLRPSSEVKLQLDLSMGDSTSAKGLKYYGPIIPLLTTHFLAMAEPLLPVLRLSDTGKEDLQFGLRRGEHHTDLQLAWYRRQDSCMPDHGPESQVWHSILQRAGRLKSIRVFGNAGSTLCNTLADLDAVTVPHGEIQHAACAPQLTSLIFDHVNFNDDAAARLLAWSERRKVLGCPTLSLNFMACWGVRRELRECGVENGLESDGSVVWDYTELEA</sequence>
<dbReference type="Proteomes" id="UP000814033">
    <property type="component" value="Unassembled WGS sequence"/>
</dbReference>